<dbReference type="PANTHER" id="PTHR11431">
    <property type="entry name" value="FERRITIN"/>
    <property type="match status" value="1"/>
</dbReference>
<gene>
    <name evidence="10" type="primary">ftnB</name>
    <name evidence="10" type="ORF">PEDI_14090</name>
</gene>
<keyword evidence="11" id="KW-1185">Reference proteome</keyword>
<evidence type="ECO:0000256" key="5">
    <source>
        <dbReference type="ARBA" id="ARBA00023004"/>
    </source>
</evidence>
<keyword evidence="4" id="KW-0560">Oxidoreductase</keyword>
<keyword evidence="2 8" id="KW-0409">Iron storage</keyword>
<dbReference type="GO" id="GO:0042802">
    <property type="term" value="F:identical protein binding"/>
    <property type="evidence" value="ECO:0007669"/>
    <property type="project" value="UniProtKB-ARBA"/>
</dbReference>
<evidence type="ECO:0000256" key="4">
    <source>
        <dbReference type="ARBA" id="ARBA00023002"/>
    </source>
</evidence>
<comment type="function">
    <text evidence="8">Iron-storage protein.</text>
</comment>
<name>A0AAN4VXX1_9BACT</name>
<reference evidence="10 11" key="1">
    <citation type="submission" date="2021-12" db="EMBL/GenBank/DDBJ databases">
        <title>Genome sequencing of bacteria with rrn-lacking chromosome and rrn-plasmid.</title>
        <authorList>
            <person name="Anda M."/>
            <person name="Iwasaki W."/>
        </authorList>
    </citation>
    <scope>NUCLEOTIDE SEQUENCE [LARGE SCALE GENOMIC DNA]</scope>
    <source>
        <strain evidence="10 11">NBRC 15940</strain>
    </source>
</reference>
<dbReference type="GO" id="GO:0006879">
    <property type="term" value="P:intracellular iron ion homeostasis"/>
    <property type="evidence" value="ECO:0007669"/>
    <property type="project" value="UniProtKB-KW"/>
</dbReference>
<dbReference type="PANTHER" id="PTHR11431:SF127">
    <property type="entry name" value="BACTERIAL NON-HEME FERRITIN"/>
    <property type="match status" value="1"/>
</dbReference>
<proteinExistence type="inferred from homology"/>
<evidence type="ECO:0000256" key="3">
    <source>
        <dbReference type="ARBA" id="ARBA00022723"/>
    </source>
</evidence>
<evidence type="ECO:0000256" key="7">
    <source>
        <dbReference type="PIRSR" id="PIRSR601519-1"/>
    </source>
</evidence>
<keyword evidence="8" id="KW-0963">Cytoplasm</keyword>
<keyword evidence="5 7" id="KW-0408">Iron</keyword>
<dbReference type="InterPro" id="IPR001519">
    <property type="entry name" value="Ferritin"/>
</dbReference>
<feature type="binding site" evidence="7">
    <location>
        <position position="21"/>
    </location>
    <ligand>
        <name>Fe cation</name>
        <dbReference type="ChEBI" id="CHEBI:24875"/>
        <label>1</label>
    </ligand>
</feature>
<dbReference type="CDD" id="cd01055">
    <property type="entry name" value="Nonheme_Ferritin"/>
    <property type="match status" value="1"/>
</dbReference>
<evidence type="ECO:0000313" key="10">
    <source>
        <dbReference type="EMBL" id="GJM60857.1"/>
    </source>
</evidence>
<comment type="similarity">
    <text evidence="1 8">Belongs to the ferritin family. Prokaryotic subfamily.</text>
</comment>
<comment type="caution">
    <text evidence="10">The sequence shown here is derived from an EMBL/GenBank/DDBJ whole genome shotgun (WGS) entry which is preliminary data.</text>
</comment>
<feature type="domain" description="Ferritin-like diiron" evidence="9">
    <location>
        <begin position="4"/>
        <end position="149"/>
    </location>
</feature>
<evidence type="ECO:0000259" key="9">
    <source>
        <dbReference type="PROSITE" id="PS50905"/>
    </source>
</evidence>
<dbReference type="Gene3D" id="1.20.1260.10">
    <property type="match status" value="1"/>
</dbReference>
<feature type="binding site" evidence="7">
    <location>
        <position position="131"/>
    </location>
    <ligand>
        <name>Fe cation</name>
        <dbReference type="ChEBI" id="CHEBI:24875"/>
        <label>1</label>
    </ligand>
</feature>
<comment type="function">
    <text evidence="6">May alleviate iron toxicity in the presence of oxygen.</text>
</comment>
<comment type="catalytic activity">
    <reaction evidence="8">
        <text>4 Fe(2+) + O2 + 6 H2O = 4 iron(III) oxide-hydroxide + 12 H(+)</text>
        <dbReference type="Rhea" id="RHEA:11972"/>
        <dbReference type="ChEBI" id="CHEBI:15377"/>
        <dbReference type="ChEBI" id="CHEBI:15378"/>
        <dbReference type="ChEBI" id="CHEBI:15379"/>
        <dbReference type="ChEBI" id="CHEBI:29033"/>
        <dbReference type="ChEBI" id="CHEBI:78619"/>
        <dbReference type="EC" id="1.16.3.2"/>
    </reaction>
</comment>
<sequence length="172" mass="19826">MEYRSLSKKTEELLNQQVAMEAKASAIYLGMASWCERNAFEHSAKFFYLQSDEERMHMLKIFNYLNEVGGQAISPEITDIPQDYESLKNLCESFLNHEVSVTQSINALMSHCYQENDFITINFLQWFATEQREEEMTARRILDFFEVAGDEGVALYMIDQSIGNLATSSEEG</sequence>
<evidence type="ECO:0000313" key="11">
    <source>
        <dbReference type="Proteomes" id="UP001310022"/>
    </source>
</evidence>
<dbReference type="FunFam" id="1.20.1260.10:FF:000001">
    <property type="entry name" value="Non-heme ferritin"/>
    <property type="match status" value="1"/>
</dbReference>
<dbReference type="InterPro" id="IPR012347">
    <property type="entry name" value="Ferritin-like"/>
</dbReference>
<comment type="subcellular location">
    <subcellularLocation>
        <location evidence="8">Cytoplasm</location>
    </subcellularLocation>
</comment>
<dbReference type="AlphaFoldDB" id="A0AAN4VXX1"/>
<dbReference type="GO" id="GO:0008199">
    <property type="term" value="F:ferric iron binding"/>
    <property type="evidence" value="ECO:0007669"/>
    <property type="project" value="InterPro"/>
</dbReference>
<dbReference type="GO" id="GO:0005737">
    <property type="term" value="C:cytoplasm"/>
    <property type="evidence" value="ECO:0007669"/>
    <property type="project" value="UniProtKB-SubCell"/>
</dbReference>
<evidence type="ECO:0000256" key="1">
    <source>
        <dbReference type="ARBA" id="ARBA00006950"/>
    </source>
</evidence>
<feature type="binding site" evidence="7">
    <location>
        <position position="54"/>
    </location>
    <ligand>
        <name>Fe cation</name>
        <dbReference type="ChEBI" id="CHEBI:24875"/>
        <label>1</label>
    </ligand>
</feature>
<organism evidence="10 11">
    <name type="scientific">Persicobacter diffluens</name>
    <dbReference type="NCBI Taxonomy" id="981"/>
    <lineage>
        <taxon>Bacteria</taxon>
        <taxon>Pseudomonadati</taxon>
        <taxon>Bacteroidota</taxon>
        <taxon>Cytophagia</taxon>
        <taxon>Cytophagales</taxon>
        <taxon>Persicobacteraceae</taxon>
        <taxon>Persicobacter</taxon>
    </lineage>
</organism>
<protein>
    <recommendedName>
        <fullName evidence="8">Ferritin</fullName>
        <ecNumber evidence="8">1.16.3.2</ecNumber>
    </recommendedName>
</protein>
<dbReference type="InterPro" id="IPR009040">
    <property type="entry name" value="Ferritin-like_diiron"/>
</dbReference>
<evidence type="ECO:0000256" key="6">
    <source>
        <dbReference type="ARBA" id="ARBA00054546"/>
    </source>
</evidence>
<accession>A0AAN4VXX1</accession>
<dbReference type="GO" id="GO:0006826">
    <property type="term" value="P:iron ion transport"/>
    <property type="evidence" value="ECO:0007669"/>
    <property type="project" value="InterPro"/>
</dbReference>
<dbReference type="PROSITE" id="PS50905">
    <property type="entry name" value="FERRITIN_LIKE"/>
    <property type="match status" value="1"/>
</dbReference>
<dbReference type="EMBL" id="BQKE01000001">
    <property type="protein sequence ID" value="GJM60857.1"/>
    <property type="molecule type" value="Genomic_DNA"/>
</dbReference>
<dbReference type="InterPro" id="IPR008331">
    <property type="entry name" value="Ferritin_DPS_dom"/>
</dbReference>
<feature type="binding site" evidence="7">
    <location>
        <position position="98"/>
    </location>
    <ligand>
        <name>Fe cation</name>
        <dbReference type="ChEBI" id="CHEBI:24875"/>
        <label>1</label>
    </ligand>
</feature>
<dbReference type="InterPro" id="IPR009078">
    <property type="entry name" value="Ferritin-like_SF"/>
</dbReference>
<dbReference type="EC" id="1.16.3.2" evidence="8"/>
<evidence type="ECO:0000256" key="8">
    <source>
        <dbReference type="RuleBase" id="RU361145"/>
    </source>
</evidence>
<dbReference type="Pfam" id="PF00210">
    <property type="entry name" value="Ferritin"/>
    <property type="match status" value="1"/>
</dbReference>
<dbReference type="RefSeq" id="WP_060686202.1">
    <property type="nucleotide sequence ID" value="NZ_BQKE01000001.1"/>
</dbReference>
<dbReference type="SUPFAM" id="SSF47240">
    <property type="entry name" value="Ferritin-like"/>
    <property type="match status" value="1"/>
</dbReference>
<dbReference type="Proteomes" id="UP001310022">
    <property type="component" value="Unassembled WGS sequence"/>
</dbReference>
<dbReference type="GO" id="GO:0008198">
    <property type="term" value="F:ferrous iron binding"/>
    <property type="evidence" value="ECO:0007669"/>
    <property type="project" value="TreeGrafter"/>
</dbReference>
<keyword evidence="3 7" id="KW-0479">Metal-binding</keyword>
<evidence type="ECO:0000256" key="2">
    <source>
        <dbReference type="ARBA" id="ARBA00022434"/>
    </source>
</evidence>
<dbReference type="InterPro" id="IPR041719">
    <property type="entry name" value="Ferritin_prok"/>
</dbReference>
<feature type="binding site" evidence="7">
    <location>
        <position position="57"/>
    </location>
    <ligand>
        <name>Fe cation</name>
        <dbReference type="ChEBI" id="CHEBI:24875"/>
        <label>1</label>
    </ligand>
</feature>
<dbReference type="GO" id="GO:0016491">
    <property type="term" value="F:oxidoreductase activity"/>
    <property type="evidence" value="ECO:0007669"/>
    <property type="project" value="UniProtKB-KW"/>
</dbReference>